<dbReference type="InterPro" id="IPR024079">
    <property type="entry name" value="MetalloPept_cat_dom_sf"/>
</dbReference>
<dbReference type="Pfam" id="PF06167">
    <property type="entry name" value="Peptidase_M90"/>
    <property type="match status" value="1"/>
</dbReference>
<evidence type="ECO:0000313" key="2">
    <source>
        <dbReference type="Proteomes" id="UP000244090"/>
    </source>
</evidence>
<dbReference type="SUPFAM" id="SSF55486">
    <property type="entry name" value="Metalloproteases ('zincins'), catalytic domain"/>
    <property type="match status" value="1"/>
</dbReference>
<dbReference type="AlphaFoldDB" id="A0A2T6C5I5"/>
<name>A0A2T6C5I5_9FLAO</name>
<gene>
    <name evidence="1" type="ORF">C8N46_101190</name>
</gene>
<comment type="caution">
    <text evidence="1">The sequence shown here is derived from an EMBL/GenBank/DDBJ whole genome shotgun (WGS) entry which is preliminary data.</text>
</comment>
<dbReference type="InterPro" id="IPR042252">
    <property type="entry name" value="MtfA_N"/>
</dbReference>
<accession>A0A2T6C5I5</accession>
<sequence length="248" mass="29927">MPLDYLKAFLYKNTNLHHFVLFSDAFTKRQRSIVANEVPFYNKLTVKEKRVFEHRVLRFIRSHTFVGREDLRVTERMQLLISATAVMITFGFRRYLLSRFETILVYPQHYFSNITQQLHKGEANPKYKTLVFSWEDFEEGIKIEDDNLNLGIHELTHALHFSFLTERTYTARQFLRNYKRLLAALTDKDAQKRLIKVNYLREYAFENQYEFLSVLIEHFFETPEEFRAKLPHMYNNVKRMLNMNVADF</sequence>
<protein>
    <recommendedName>
        <fullName evidence="3">Zinc-dependent peptidase</fullName>
    </recommendedName>
</protein>
<dbReference type="Gene3D" id="1.10.472.150">
    <property type="entry name" value="Glucose-regulated metallo-peptidase M90, N-terminal domain"/>
    <property type="match status" value="1"/>
</dbReference>
<dbReference type="InterPro" id="IPR010384">
    <property type="entry name" value="MtfA_fam"/>
</dbReference>
<dbReference type="Gene3D" id="3.40.390.10">
    <property type="entry name" value="Collagenase (Catalytic Domain)"/>
    <property type="match status" value="1"/>
</dbReference>
<dbReference type="GO" id="GO:0004177">
    <property type="term" value="F:aminopeptidase activity"/>
    <property type="evidence" value="ECO:0007669"/>
    <property type="project" value="TreeGrafter"/>
</dbReference>
<dbReference type="Proteomes" id="UP000244090">
    <property type="component" value="Unassembled WGS sequence"/>
</dbReference>
<dbReference type="PANTHER" id="PTHR30164:SF2">
    <property type="entry name" value="PROTEIN MTFA"/>
    <property type="match status" value="1"/>
</dbReference>
<dbReference type="GO" id="GO:0005829">
    <property type="term" value="C:cytosol"/>
    <property type="evidence" value="ECO:0007669"/>
    <property type="project" value="TreeGrafter"/>
</dbReference>
<dbReference type="GO" id="GO:0008237">
    <property type="term" value="F:metallopeptidase activity"/>
    <property type="evidence" value="ECO:0007669"/>
    <property type="project" value="InterPro"/>
</dbReference>
<evidence type="ECO:0000313" key="1">
    <source>
        <dbReference type="EMBL" id="PTX63589.1"/>
    </source>
</evidence>
<organism evidence="1 2">
    <name type="scientific">Kordia periserrulae</name>
    <dbReference type="NCBI Taxonomy" id="701523"/>
    <lineage>
        <taxon>Bacteria</taxon>
        <taxon>Pseudomonadati</taxon>
        <taxon>Bacteroidota</taxon>
        <taxon>Flavobacteriia</taxon>
        <taxon>Flavobacteriales</taxon>
        <taxon>Flavobacteriaceae</taxon>
        <taxon>Kordia</taxon>
    </lineage>
</organism>
<evidence type="ECO:0008006" key="3">
    <source>
        <dbReference type="Google" id="ProtNLM"/>
    </source>
</evidence>
<dbReference type="EMBL" id="QBKT01000001">
    <property type="protein sequence ID" value="PTX63589.1"/>
    <property type="molecule type" value="Genomic_DNA"/>
</dbReference>
<dbReference type="PANTHER" id="PTHR30164">
    <property type="entry name" value="MTFA PEPTIDASE"/>
    <property type="match status" value="1"/>
</dbReference>
<dbReference type="OrthoDB" id="9786424at2"/>
<proteinExistence type="predicted"/>
<dbReference type="CDD" id="cd20170">
    <property type="entry name" value="Peptidase_M90-like"/>
    <property type="match status" value="1"/>
</dbReference>
<keyword evidence="2" id="KW-1185">Reference proteome</keyword>
<reference evidence="1 2" key="1">
    <citation type="submission" date="2018-04" db="EMBL/GenBank/DDBJ databases">
        <title>Genomic Encyclopedia of Archaeal and Bacterial Type Strains, Phase II (KMG-II): from individual species to whole genera.</title>
        <authorList>
            <person name="Goeker M."/>
        </authorList>
    </citation>
    <scope>NUCLEOTIDE SEQUENCE [LARGE SCALE GENOMIC DNA]</scope>
    <source>
        <strain evidence="1 2">DSM 25731</strain>
    </source>
</reference>